<protein>
    <submittedName>
        <fullName evidence="3">ParB-like nuclease domain-containing protein</fullName>
    </submittedName>
</protein>
<reference evidence="2 4" key="1">
    <citation type="submission" date="2016-04" db="EMBL/GenBank/DDBJ databases">
        <title>Complete genome sequencing and analysis of CBMB27, Methylobacterium phyllosphaerae isolated from leaf tissues of rice (Oryza sativa L.).</title>
        <authorList>
            <person name="Lee Y."/>
            <person name="Hwangbo K."/>
            <person name="Chung H."/>
            <person name="Yoo J."/>
            <person name="Kim K.Y."/>
            <person name="Sa T.M."/>
            <person name="Um Y."/>
            <person name="Madhaiyan M."/>
        </authorList>
    </citation>
    <scope>NUCLEOTIDE SEQUENCE [LARGE SCALE GENOMIC DNA]</scope>
    <source>
        <strain evidence="2 4">CBMB27</strain>
    </source>
</reference>
<evidence type="ECO:0000313" key="2">
    <source>
        <dbReference type="EMBL" id="APT32989.1"/>
    </source>
</evidence>
<dbReference type="EMBL" id="FOPK01000019">
    <property type="protein sequence ID" value="SFH30311.1"/>
    <property type="molecule type" value="Genomic_DNA"/>
</dbReference>
<dbReference type="InterPro" id="IPR011111">
    <property type="entry name" value="Plasmid_RepB"/>
</dbReference>
<dbReference type="Gene3D" id="3.90.1530.10">
    <property type="entry name" value="Conserved hypothetical protein from pyrococcus furiosus pfu- 392566-001, ParB domain"/>
    <property type="match status" value="1"/>
</dbReference>
<feature type="domain" description="ParB-like N-terminal" evidence="1">
    <location>
        <begin position="18"/>
        <end position="108"/>
    </location>
</feature>
<dbReference type="KEGG" id="mphy:MCBMB27_03698"/>
<evidence type="ECO:0000313" key="5">
    <source>
        <dbReference type="Proteomes" id="UP000199140"/>
    </source>
</evidence>
<dbReference type="SUPFAM" id="SSF110849">
    <property type="entry name" value="ParB/Sulfiredoxin"/>
    <property type="match status" value="1"/>
</dbReference>
<keyword evidence="4" id="KW-1185">Reference proteome</keyword>
<dbReference type="Proteomes" id="UP000185487">
    <property type="component" value="Chromosome"/>
</dbReference>
<dbReference type="Pfam" id="PF02195">
    <property type="entry name" value="ParB_N"/>
    <property type="match status" value="1"/>
</dbReference>
<name>A0AAE8HUU0_9HYPH</name>
<evidence type="ECO:0000313" key="4">
    <source>
        <dbReference type="Proteomes" id="UP000185487"/>
    </source>
</evidence>
<evidence type="ECO:0000313" key="3">
    <source>
        <dbReference type="EMBL" id="SFH30311.1"/>
    </source>
</evidence>
<dbReference type="InterPro" id="IPR003115">
    <property type="entry name" value="ParB_N"/>
</dbReference>
<evidence type="ECO:0000259" key="1">
    <source>
        <dbReference type="SMART" id="SM00470"/>
    </source>
</evidence>
<dbReference type="Pfam" id="PF07506">
    <property type="entry name" value="RepB"/>
    <property type="match status" value="1"/>
</dbReference>
<dbReference type="SUPFAM" id="SSF109709">
    <property type="entry name" value="KorB DNA-binding domain-like"/>
    <property type="match status" value="1"/>
</dbReference>
<dbReference type="SMART" id="SM00470">
    <property type="entry name" value="ParB"/>
    <property type="match status" value="1"/>
</dbReference>
<organism evidence="3 5">
    <name type="scientific">Methylobacterium phyllosphaerae</name>
    <dbReference type="NCBI Taxonomy" id="418223"/>
    <lineage>
        <taxon>Bacteria</taxon>
        <taxon>Pseudomonadati</taxon>
        <taxon>Pseudomonadota</taxon>
        <taxon>Alphaproteobacteria</taxon>
        <taxon>Hyphomicrobiales</taxon>
        <taxon>Methylobacteriaceae</taxon>
        <taxon>Methylobacterium</taxon>
    </lineage>
</organism>
<dbReference type="RefSeq" id="WP_075380978.1">
    <property type="nucleotide sequence ID" value="NZ_CP015367.1"/>
</dbReference>
<dbReference type="Proteomes" id="UP000199140">
    <property type="component" value="Unassembled WGS sequence"/>
</dbReference>
<dbReference type="InterPro" id="IPR036086">
    <property type="entry name" value="ParB/Sulfiredoxin_sf"/>
</dbReference>
<gene>
    <name evidence="2" type="ORF">MCBMB27_03698</name>
    <name evidence="3" type="ORF">SAMN05192567_119122</name>
</gene>
<proteinExistence type="predicted"/>
<dbReference type="AlphaFoldDB" id="A0AAE8HUU0"/>
<dbReference type="EMBL" id="CP015367">
    <property type="protein sequence ID" value="APT32989.1"/>
    <property type="molecule type" value="Genomic_DNA"/>
</dbReference>
<reference evidence="3 5" key="2">
    <citation type="submission" date="2016-10" db="EMBL/GenBank/DDBJ databases">
        <authorList>
            <person name="Varghese N."/>
            <person name="Submissions S."/>
        </authorList>
    </citation>
    <scope>NUCLEOTIDE SEQUENCE [LARGE SCALE GENOMIC DNA]</scope>
    <source>
        <strain evidence="3 5">CBMB27</strain>
    </source>
</reference>
<accession>A0AAE8HUU0</accession>
<sequence length="302" mass="33385">MNNSNRRSLSFGFEPETIFVPIAALTPVKTLRASVKASSKYAQIAQSVREIGLVEPPVVARDRAVPDRYLLLDGHMRIEVLKEQGHTEVECLVSTDDEAFTYNRYINRPSPVQERAMIVRAIERGVPEGRIAAAMSLDVVSVQRRVKLLDGICPEVIAQLSDRHCPMAVFDILRKMKPLKQMQTADVMVNHNNFSVAFAAGMLSTASETELVKGAKIKPKGISAVAMAQMERELANMQAAIGSVEASFSQDNLHLMVAKGYLAKLLANHRVRRFLESRYPAYLEQFVAISDITSTLSVDAVA</sequence>